<protein>
    <recommendedName>
        <fullName evidence="3">Gfo/Idh/MocA-like oxidoreductase C-terminal domain-containing protein</fullName>
    </recommendedName>
</protein>
<dbReference type="EMBL" id="JAYMFF010000012">
    <property type="protein sequence ID" value="MEC4176206.1"/>
    <property type="molecule type" value="Genomic_DNA"/>
</dbReference>
<evidence type="ECO:0008006" key="3">
    <source>
        <dbReference type="Google" id="ProtNLM"/>
    </source>
</evidence>
<proteinExistence type="predicted"/>
<accession>A0ABU6IIB4</accession>
<evidence type="ECO:0000313" key="1">
    <source>
        <dbReference type="EMBL" id="MEC4176206.1"/>
    </source>
</evidence>
<organism evidence="1 2">
    <name type="scientific">Adlercreutzia wanghongyangiae</name>
    <dbReference type="NCBI Taxonomy" id="3111451"/>
    <lineage>
        <taxon>Bacteria</taxon>
        <taxon>Bacillati</taxon>
        <taxon>Actinomycetota</taxon>
        <taxon>Coriobacteriia</taxon>
        <taxon>Eggerthellales</taxon>
        <taxon>Eggerthellaceae</taxon>
        <taxon>Adlercreutzia</taxon>
    </lineage>
</organism>
<gene>
    <name evidence="1" type="ORF">VIN30_07070</name>
</gene>
<dbReference type="Proteomes" id="UP001349994">
    <property type="component" value="Unassembled WGS sequence"/>
</dbReference>
<evidence type="ECO:0000313" key="2">
    <source>
        <dbReference type="Proteomes" id="UP001349994"/>
    </source>
</evidence>
<name>A0ABU6IIB4_9ACTN</name>
<comment type="caution">
    <text evidence="1">The sequence shown here is derived from an EMBL/GenBank/DDBJ whole genome shotgun (WGS) entry which is preliminary data.</text>
</comment>
<dbReference type="RefSeq" id="WP_338210389.1">
    <property type="nucleotide sequence ID" value="NZ_JAYMFF010000012.1"/>
</dbReference>
<sequence>MDNVSVRDAREFLNLNVERPRMHLLDEPTGYISAMGKANLGHQMHYSVKRLEAELADSGEPRVLQLVCVGDEREPQSWTLYADGLKCAHGTGEFARACFCEAAEAFMDVCRDAVHAAALPSRSAHGYELLRAARRIAAVEANLAQESGQ</sequence>
<reference evidence="1 2" key="1">
    <citation type="submission" date="2024-01" db="EMBL/GenBank/DDBJ databases">
        <title>novel species in genus Adlercreutzia.</title>
        <authorList>
            <person name="Liu X."/>
        </authorList>
    </citation>
    <scope>NUCLEOTIDE SEQUENCE [LARGE SCALE GENOMIC DNA]</scope>
    <source>
        <strain evidence="1 2">R7</strain>
    </source>
</reference>
<keyword evidence="2" id="KW-1185">Reference proteome</keyword>